<keyword evidence="8" id="KW-0044">Antibiotic</keyword>
<feature type="region of interest" description="Disordered" evidence="9">
    <location>
        <begin position="1"/>
        <end position="31"/>
    </location>
</feature>
<dbReference type="CDD" id="cd08544">
    <property type="entry name" value="Reeler"/>
    <property type="match status" value="1"/>
</dbReference>
<evidence type="ECO:0000256" key="8">
    <source>
        <dbReference type="ARBA" id="ARBA00023022"/>
    </source>
</evidence>
<keyword evidence="7" id="KW-0391">Immunity</keyword>
<protein>
    <recommendedName>
        <fullName evidence="10">Reelin domain-containing protein</fullName>
    </recommendedName>
</protein>
<keyword evidence="5" id="KW-0399">Innate immunity</keyword>
<dbReference type="OrthoDB" id="6372137at2759"/>
<dbReference type="Proteomes" id="UP000711488">
    <property type="component" value="Unassembled WGS sequence"/>
</dbReference>
<comment type="caution">
    <text evidence="11">The sequence shown here is derived from an EMBL/GenBank/DDBJ whole genome shotgun (WGS) entry which is preliminary data.</text>
</comment>
<reference evidence="11" key="3">
    <citation type="submission" date="2019-06" db="EMBL/GenBank/DDBJ databases">
        <authorList>
            <person name="Poynton C."/>
            <person name="Hasenbein S."/>
            <person name="Benoit J.B."/>
            <person name="Sepulveda M.S."/>
            <person name="Poelchau M.F."/>
            <person name="Murali S.C."/>
            <person name="Chen S."/>
            <person name="Glastad K.M."/>
            <person name="Werren J.H."/>
            <person name="Vineis J.H."/>
            <person name="Bowen J.L."/>
            <person name="Friedrich M."/>
            <person name="Jones J."/>
            <person name="Robertson H.M."/>
            <person name="Feyereisen R."/>
            <person name="Mechler-Hickson A."/>
            <person name="Mathers N."/>
            <person name="Lee C.E."/>
            <person name="Colbourne J.K."/>
            <person name="Biales A."/>
            <person name="Johnston J.S."/>
            <person name="Wellborn G.A."/>
            <person name="Rosendale A.J."/>
            <person name="Cridge A.G."/>
            <person name="Munoz-Torres M.C."/>
            <person name="Bain P.A."/>
            <person name="Manny A.R."/>
            <person name="Major K.M."/>
            <person name="Lambert F.N."/>
            <person name="Vulpe C.D."/>
            <person name="Tuck P."/>
            <person name="Blalock B.J."/>
            <person name="Lin Y.-Y."/>
            <person name="Smith M.E."/>
            <person name="Ochoa-Acuna H."/>
            <person name="Chen M.-J.M."/>
            <person name="Childers C.P."/>
            <person name="Qu J."/>
            <person name="Dugan S."/>
            <person name="Lee S.L."/>
            <person name="Chao H."/>
            <person name="Dinh H."/>
            <person name="Han Y."/>
            <person name="Doddapaneni H."/>
            <person name="Worley K.C."/>
            <person name="Muzny D.M."/>
            <person name="Gibbs R.A."/>
            <person name="Richards S."/>
        </authorList>
    </citation>
    <scope>NUCLEOTIDE SEQUENCE</scope>
    <source>
        <strain evidence="11">HAZT.00-mixed</strain>
        <tissue evidence="11">Whole organism</tissue>
    </source>
</reference>
<dbReference type="GO" id="GO:0005576">
    <property type="term" value="C:extracellular region"/>
    <property type="evidence" value="ECO:0007669"/>
    <property type="project" value="UniProtKB-SubCell"/>
</dbReference>
<dbReference type="PANTHER" id="PTHR45828:SF9">
    <property type="entry name" value="CELL WALL INTEGRITY AND STRESS RESPONSE COMPONENT 4-LIKE-RELATED"/>
    <property type="match status" value="1"/>
</dbReference>
<evidence type="ECO:0000256" key="9">
    <source>
        <dbReference type="SAM" id="MobiDB-lite"/>
    </source>
</evidence>
<gene>
    <name evidence="11" type="ORF">HAZT_HAZT003607</name>
</gene>
<evidence type="ECO:0000256" key="5">
    <source>
        <dbReference type="ARBA" id="ARBA00022588"/>
    </source>
</evidence>
<feature type="compositionally biased region" description="Polar residues" evidence="9">
    <location>
        <begin position="9"/>
        <end position="31"/>
    </location>
</feature>
<accession>A0A6A0GU28</accession>
<reference evidence="11" key="2">
    <citation type="journal article" date="2018" name="Environ. Sci. Technol.">
        <title>The Toxicogenome of Hyalella azteca: A Model for Sediment Ecotoxicology and Evolutionary Toxicology.</title>
        <authorList>
            <person name="Poynton H.C."/>
            <person name="Hasenbein S."/>
            <person name="Benoit J.B."/>
            <person name="Sepulveda M.S."/>
            <person name="Poelchau M.F."/>
            <person name="Hughes D.S.T."/>
            <person name="Murali S.C."/>
            <person name="Chen S."/>
            <person name="Glastad K.M."/>
            <person name="Goodisman M.A.D."/>
            <person name="Werren J.H."/>
            <person name="Vineis J.H."/>
            <person name="Bowen J.L."/>
            <person name="Friedrich M."/>
            <person name="Jones J."/>
            <person name="Robertson H.M."/>
            <person name="Feyereisen R."/>
            <person name="Mechler-Hickson A."/>
            <person name="Mathers N."/>
            <person name="Lee C.E."/>
            <person name="Colbourne J.K."/>
            <person name="Biales A."/>
            <person name="Johnston J.S."/>
            <person name="Wellborn G.A."/>
            <person name="Rosendale A.J."/>
            <person name="Cridge A.G."/>
            <person name="Munoz-Torres M.C."/>
            <person name="Bain P.A."/>
            <person name="Manny A.R."/>
            <person name="Major K.M."/>
            <person name="Lambert F.N."/>
            <person name="Vulpe C.D."/>
            <person name="Tuck P."/>
            <person name="Blalock B.J."/>
            <person name="Lin Y.Y."/>
            <person name="Smith M.E."/>
            <person name="Ochoa-Acuna H."/>
            <person name="Chen M.M."/>
            <person name="Childers C.P."/>
            <person name="Qu J."/>
            <person name="Dugan S."/>
            <person name="Lee S.L."/>
            <person name="Chao H."/>
            <person name="Dinh H."/>
            <person name="Han Y."/>
            <person name="Doddapaneni H."/>
            <person name="Worley K.C."/>
            <person name="Muzny D.M."/>
            <person name="Gibbs R.A."/>
            <person name="Richards S."/>
        </authorList>
    </citation>
    <scope>NUCLEOTIDE SEQUENCE</scope>
    <source>
        <strain evidence="11">HAZT.00-mixed</strain>
        <tissue evidence="11">Whole organism</tissue>
    </source>
</reference>
<comment type="similarity">
    <text evidence="2">Belongs to the insect defense protein family.</text>
</comment>
<sequence>MVPSHGGQAPQSTQSPFQITPGGASTNGSPVSVTLAGVSPTANFKGFFLQARDANTSVVIGRFTTTSHKLVNCDSSIEVSFPTFSRVTASVYRGVSLSFTSDAKTAAI</sequence>
<evidence type="ECO:0000313" key="11">
    <source>
        <dbReference type="EMBL" id="KAA0188416.1"/>
    </source>
</evidence>
<evidence type="ECO:0000256" key="1">
    <source>
        <dbReference type="ARBA" id="ARBA00004613"/>
    </source>
</evidence>
<dbReference type="Gene3D" id="2.60.40.4060">
    <property type="entry name" value="Reeler domain"/>
    <property type="match status" value="1"/>
</dbReference>
<keyword evidence="4" id="KW-0929">Antimicrobial</keyword>
<dbReference type="InterPro" id="IPR042307">
    <property type="entry name" value="Reeler_sf"/>
</dbReference>
<evidence type="ECO:0000256" key="6">
    <source>
        <dbReference type="ARBA" id="ARBA00022729"/>
    </source>
</evidence>
<organism evidence="11">
    <name type="scientific">Hyalella azteca</name>
    <name type="common">Amphipod</name>
    <dbReference type="NCBI Taxonomy" id="294128"/>
    <lineage>
        <taxon>Eukaryota</taxon>
        <taxon>Metazoa</taxon>
        <taxon>Ecdysozoa</taxon>
        <taxon>Arthropoda</taxon>
        <taxon>Crustacea</taxon>
        <taxon>Multicrustacea</taxon>
        <taxon>Malacostraca</taxon>
        <taxon>Eumalacostraca</taxon>
        <taxon>Peracarida</taxon>
        <taxon>Amphipoda</taxon>
        <taxon>Senticaudata</taxon>
        <taxon>Talitrida</taxon>
        <taxon>Talitroidea</taxon>
        <taxon>Hyalellidae</taxon>
        <taxon>Hyalella</taxon>
    </lineage>
</organism>
<dbReference type="GO" id="GO:0042742">
    <property type="term" value="P:defense response to bacterium"/>
    <property type="evidence" value="ECO:0007669"/>
    <property type="project" value="UniProtKB-KW"/>
</dbReference>
<evidence type="ECO:0000256" key="4">
    <source>
        <dbReference type="ARBA" id="ARBA00022529"/>
    </source>
</evidence>
<comment type="subcellular location">
    <subcellularLocation>
        <location evidence="1">Secreted</location>
    </subcellularLocation>
</comment>
<reference evidence="11" key="1">
    <citation type="submission" date="2014-08" db="EMBL/GenBank/DDBJ databases">
        <authorList>
            <person name="Murali S."/>
            <person name="Richards S."/>
            <person name="Bandaranaike D."/>
            <person name="Bellair M."/>
            <person name="Blankenburg K."/>
            <person name="Chao H."/>
            <person name="Dinh H."/>
            <person name="Doddapaneni H."/>
            <person name="Dugan-Rocha S."/>
            <person name="Elkadiri S."/>
            <person name="Gnanaolivu R."/>
            <person name="Hughes D."/>
            <person name="Lee S."/>
            <person name="Li M."/>
            <person name="Ming W."/>
            <person name="Munidasa M."/>
            <person name="Muniz J."/>
            <person name="Nguyen L."/>
            <person name="Osuji N."/>
            <person name="Pu L.-L."/>
            <person name="Puazo M."/>
            <person name="Skinner E."/>
            <person name="Qu C."/>
            <person name="Quiroz J."/>
            <person name="Raj R."/>
            <person name="Weissenberger G."/>
            <person name="Xin Y."/>
            <person name="Zou X."/>
            <person name="Han Y."/>
            <person name="Worley K."/>
            <person name="Muzny D."/>
            <person name="Gibbs R."/>
        </authorList>
    </citation>
    <scope>NUCLEOTIDE SEQUENCE</scope>
    <source>
        <strain evidence="11">HAZT.00-mixed</strain>
        <tissue evidence="11">Whole organism</tissue>
    </source>
</reference>
<dbReference type="Pfam" id="PF02014">
    <property type="entry name" value="Reeler"/>
    <property type="match status" value="1"/>
</dbReference>
<proteinExistence type="inferred from homology"/>
<dbReference type="EMBL" id="JQDR03014244">
    <property type="protein sequence ID" value="KAA0188416.1"/>
    <property type="molecule type" value="Genomic_DNA"/>
</dbReference>
<evidence type="ECO:0000259" key="10">
    <source>
        <dbReference type="Pfam" id="PF02014"/>
    </source>
</evidence>
<keyword evidence="3" id="KW-0964">Secreted</keyword>
<dbReference type="InterPro" id="IPR002861">
    <property type="entry name" value="Reeler_dom"/>
</dbReference>
<keyword evidence="6" id="KW-0732">Signal</keyword>
<name>A0A6A0GU28_HYAAZ</name>
<feature type="domain" description="Reelin" evidence="10">
    <location>
        <begin position="1"/>
        <end position="75"/>
    </location>
</feature>
<dbReference type="PANTHER" id="PTHR45828">
    <property type="entry name" value="CYTOCHROME B561/FERRIC REDUCTASE TRANSMEMBRANE"/>
    <property type="match status" value="1"/>
</dbReference>
<dbReference type="GO" id="GO:0045087">
    <property type="term" value="P:innate immune response"/>
    <property type="evidence" value="ECO:0007669"/>
    <property type="project" value="UniProtKB-KW"/>
</dbReference>
<dbReference type="GO" id="GO:0016020">
    <property type="term" value="C:membrane"/>
    <property type="evidence" value="ECO:0007669"/>
    <property type="project" value="TreeGrafter"/>
</dbReference>
<dbReference type="AlphaFoldDB" id="A0A6A0GU28"/>
<evidence type="ECO:0000256" key="2">
    <source>
        <dbReference type="ARBA" id="ARBA00008501"/>
    </source>
</evidence>
<evidence type="ECO:0000256" key="7">
    <source>
        <dbReference type="ARBA" id="ARBA00022859"/>
    </source>
</evidence>
<dbReference type="InterPro" id="IPR051237">
    <property type="entry name" value="Ferric-chelate_Red/DefProt"/>
</dbReference>
<evidence type="ECO:0000256" key="3">
    <source>
        <dbReference type="ARBA" id="ARBA00022525"/>
    </source>
</evidence>